<organism evidence="2 3">
    <name type="scientific">Arthrobacter ginkgonis</name>
    <dbReference type="NCBI Taxonomy" id="1630594"/>
    <lineage>
        <taxon>Bacteria</taxon>
        <taxon>Bacillati</taxon>
        <taxon>Actinomycetota</taxon>
        <taxon>Actinomycetes</taxon>
        <taxon>Micrococcales</taxon>
        <taxon>Micrococcaceae</taxon>
        <taxon>Arthrobacter</taxon>
    </lineage>
</organism>
<dbReference type="Proteomes" id="UP001500752">
    <property type="component" value="Unassembled WGS sequence"/>
</dbReference>
<protein>
    <recommendedName>
        <fullName evidence="4">Integral membrane protein</fullName>
    </recommendedName>
</protein>
<evidence type="ECO:0000256" key="1">
    <source>
        <dbReference type="SAM" id="Phobius"/>
    </source>
</evidence>
<gene>
    <name evidence="2" type="ORF">GCM10023081_27460</name>
</gene>
<evidence type="ECO:0000313" key="2">
    <source>
        <dbReference type="EMBL" id="GAA3688638.1"/>
    </source>
</evidence>
<dbReference type="EMBL" id="BAABEO010000019">
    <property type="protein sequence ID" value="GAA3688638.1"/>
    <property type="molecule type" value="Genomic_DNA"/>
</dbReference>
<evidence type="ECO:0000313" key="3">
    <source>
        <dbReference type="Proteomes" id="UP001500752"/>
    </source>
</evidence>
<proteinExistence type="predicted"/>
<feature type="transmembrane region" description="Helical" evidence="1">
    <location>
        <begin position="84"/>
        <end position="106"/>
    </location>
</feature>
<keyword evidence="1" id="KW-1133">Transmembrane helix</keyword>
<sequence>MRLAWVTSIVAGVAACLVAYFSRDATLAHLKGLVTQRQPAGAEVAVDALVSTLFWVCLGTLLFVMALQALLVKGMMNRHGRLRWALLAVLPLHGFAVLLVDGFLVLHSAAGTALSVLLLAQLALSGAALVLGVLDGASAWFRAK</sequence>
<evidence type="ECO:0008006" key="4">
    <source>
        <dbReference type="Google" id="ProtNLM"/>
    </source>
</evidence>
<keyword evidence="1" id="KW-0812">Transmembrane</keyword>
<feature type="transmembrane region" description="Helical" evidence="1">
    <location>
        <begin position="52"/>
        <end position="72"/>
    </location>
</feature>
<name>A0ABP7CE22_9MICC</name>
<dbReference type="PROSITE" id="PS51257">
    <property type="entry name" value="PROKAR_LIPOPROTEIN"/>
    <property type="match status" value="1"/>
</dbReference>
<keyword evidence="1" id="KW-0472">Membrane</keyword>
<reference evidence="3" key="1">
    <citation type="journal article" date="2019" name="Int. J. Syst. Evol. Microbiol.">
        <title>The Global Catalogue of Microorganisms (GCM) 10K type strain sequencing project: providing services to taxonomists for standard genome sequencing and annotation.</title>
        <authorList>
            <consortium name="The Broad Institute Genomics Platform"/>
            <consortium name="The Broad Institute Genome Sequencing Center for Infectious Disease"/>
            <person name="Wu L."/>
            <person name="Ma J."/>
        </authorList>
    </citation>
    <scope>NUCLEOTIDE SEQUENCE [LARGE SCALE GENOMIC DNA]</scope>
    <source>
        <strain evidence="3">JCM 30742</strain>
    </source>
</reference>
<feature type="transmembrane region" description="Helical" evidence="1">
    <location>
        <begin position="112"/>
        <end position="134"/>
    </location>
</feature>
<accession>A0ABP7CE22</accession>
<comment type="caution">
    <text evidence="2">The sequence shown here is derived from an EMBL/GenBank/DDBJ whole genome shotgun (WGS) entry which is preliminary data.</text>
</comment>
<keyword evidence="3" id="KW-1185">Reference proteome</keyword>